<evidence type="ECO:0000313" key="2">
    <source>
        <dbReference type="Proteomes" id="UP000789752"/>
    </source>
</evidence>
<organism evidence="1 2">
    <name type="scientific">Paraburkholderia gardini</name>
    <dbReference type="NCBI Taxonomy" id="2823469"/>
    <lineage>
        <taxon>Bacteria</taxon>
        <taxon>Pseudomonadati</taxon>
        <taxon>Pseudomonadota</taxon>
        <taxon>Betaproteobacteria</taxon>
        <taxon>Burkholderiales</taxon>
        <taxon>Burkholderiaceae</taxon>
        <taxon>Paraburkholderia</taxon>
    </lineage>
</organism>
<dbReference type="InterPro" id="IPR008878">
    <property type="entry name" value="Transposase_IS66_Orf2"/>
</dbReference>
<sequence length="114" mass="12505">MMGLPAGTRIWIAAGVTDMRCGFQGLAAKVQSVLEDNPFGGDVFVFRGRRGDTLKVLWSTGDGLCLLSRRLEAGRFVWPQAEGGKIHLTTAQLSMLLEGIDWRQPRRTAALSML</sequence>
<accession>A0ABM8UBC1</accession>
<dbReference type="Proteomes" id="UP000789752">
    <property type="component" value="Unassembled WGS sequence"/>
</dbReference>
<reference evidence="1 2" key="1">
    <citation type="submission" date="2021-04" db="EMBL/GenBank/DDBJ databases">
        <authorList>
            <person name="Vanwijnsberghe S."/>
        </authorList>
    </citation>
    <scope>NUCLEOTIDE SEQUENCE [LARGE SCALE GENOMIC DNA]</scope>
    <source>
        <strain evidence="1 2">LMG 32171</strain>
    </source>
</reference>
<gene>
    <name evidence="1" type="ORF">R54767_05268</name>
</gene>
<dbReference type="RefSeq" id="WP_228984043.1">
    <property type="nucleotide sequence ID" value="NZ_CAJQYY010000054.1"/>
</dbReference>
<dbReference type="NCBIfam" id="NF033819">
    <property type="entry name" value="IS66_TnpB"/>
    <property type="match status" value="1"/>
</dbReference>
<keyword evidence="2" id="KW-1185">Reference proteome</keyword>
<comment type="caution">
    <text evidence="1">The sequence shown here is derived from an EMBL/GenBank/DDBJ whole genome shotgun (WGS) entry which is preliminary data.</text>
</comment>
<proteinExistence type="predicted"/>
<dbReference type="PANTHER" id="PTHR36455">
    <property type="match status" value="1"/>
</dbReference>
<name>A0ABM8UBC1_9BURK</name>
<dbReference type="EMBL" id="CAJQYY010000054">
    <property type="protein sequence ID" value="CAG4926221.1"/>
    <property type="molecule type" value="Genomic_DNA"/>
</dbReference>
<protein>
    <recommendedName>
        <fullName evidence="3">Transposase</fullName>
    </recommendedName>
</protein>
<evidence type="ECO:0008006" key="3">
    <source>
        <dbReference type="Google" id="ProtNLM"/>
    </source>
</evidence>
<dbReference type="Pfam" id="PF05717">
    <property type="entry name" value="TnpB_IS66"/>
    <property type="match status" value="1"/>
</dbReference>
<dbReference type="PANTHER" id="PTHR36455:SF1">
    <property type="entry name" value="BLR8292 PROTEIN"/>
    <property type="match status" value="1"/>
</dbReference>
<evidence type="ECO:0000313" key="1">
    <source>
        <dbReference type="EMBL" id="CAG4926221.1"/>
    </source>
</evidence>